<dbReference type="EMBL" id="UINC01052569">
    <property type="protein sequence ID" value="SVB68049.1"/>
    <property type="molecule type" value="Genomic_DNA"/>
</dbReference>
<sequence length="33" mass="4011">MSVLPTRLSFMRRIINKIRSLFWKILGVDEQMM</sequence>
<protein>
    <submittedName>
        <fullName evidence="1">Uncharacterized protein</fullName>
    </submittedName>
</protein>
<name>A0A382FZK8_9ZZZZ</name>
<feature type="non-terminal residue" evidence="1">
    <location>
        <position position="33"/>
    </location>
</feature>
<evidence type="ECO:0000313" key="1">
    <source>
        <dbReference type="EMBL" id="SVB68049.1"/>
    </source>
</evidence>
<organism evidence="1">
    <name type="scientific">marine metagenome</name>
    <dbReference type="NCBI Taxonomy" id="408172"/>
    <lineage>
        <taxon>unclassified sequences</taxon>
        <taxon>metagenomes</taxon>
        <taxon>ecological metagenomes</taxon>
    </lineage>
</organism>
<dbReference type="AlphaFoldDB" id="A0A382FZK8"/>
<gene>
    <name evidence="1" type="ORF">METZ01_LOCUS220903</name>
</gene>
<proteinExistence type="predicted"/>
<accession>A0A382FZK8</accession>
<reference evidence="1" key="1">
    <citation type="submission" date="2018-05" db="EMBL/GenBank/DDBJ databases">
        <authorList>
            <person name="Lanie J.A."/>
            <person name="Ng W.-L."/>
            <person name="Kazmierczak K.M."/>
            <person name="Andrzejewski T.M."/>
            <person name="Davidsen T.M."/>
            <person name="Wayne K.J."/>
            <person name="Tettelin H."/>
            <person name="Glass J.I."/>
            <person name="Rusch D."/>
            <person name="Podicherti R."/>
            <person name="Tsui H.-C.T."/>
            <person name="Winkler M.E."/>
        </authorList>
    </citation>
    <scope>NUCLEOTIDE SEQUENCE</scope>
</reference>